<sequence length="207" mass="22703">MDLTERQSKIIDIVKENGPISGEDIASRLNLSRAALRPHLGVLTMAGLLEARPRVGYYYAGKNSNSLMSTNLRRIKVKEIKGLPVVVKEDTSVYDAIVLLFLEDVGSLFIVEEGGFLAGIVSRKDFLKSCMGGADLQKMPVGVIMTRMPNVICIDPEDSVLEAAMKIIEYQIDSLPVVREEKEGLKVVGRVTKTNLTRLLVELGGEA</sequence>
<dbReference type="PANTHER" id="PTHR43080">
    <property type="entry name" value="CBS DOMAIN-CONTAINING PROTEIN CBSX3, MITOCHONDRIAL"/>
    <property type="match status" value="1"/>
</dbReference>
<dbReference type="Pfam" id="PF08279">
    <property type="entry name" value="HTH_11"/>
    <property type="match status" value="1"/>
</dbReference>
<dbReference type="EMBL" id="QZAA01000014">
    <property type="protein sequence ID" value="RQD78509.1"/>
    <property type="molecule type" value="Genomic_DNA"/>
</dbReference>
<dbReference type="InterPro" id="IPR051257">
    <property type="entry name" value="Diverse_CBS-Domain"/>
</dbReference>
<proteinExistence type="predicted"/>
<dbReference type="PANTHER" id="PTHR43080:SF2">
    <property type="entry name" value="CBS DOMAIN-CONTAINING PROTEIN"/>
    <property type="match status" value="1"/>
</dbReference>
<dbReference type="InterPro" id="IPR011991">
    <property type="entry name" value="ArsR-like_HTH"/>
</dbReference>
<evidence type="ECO:0000256" key="1">
    <source>
        <dbReference type="ARBA" id="ARBA00023122"/>
    </source>
</evidence>
<dbReference type="Gene3D" id="1.10.10.10">
    <property type="entry name" value="Winged helix-like DNA-binding domain superfamily/Winged helix DNA-binding domain"/>
    <property type="match status" value="1"/>
</dbReference>
<dbReference type="PIRSF" id="PIRSF026546">
    <property type="entry name" value="UCP026546_CBS_YqzB"/>
    <property type="match status" value="1"/>
</dbReference>
<dbReference type="InterPro" id="IPR013196">
    <property type="entry name" value="HTH_11"/>
</dbReference>
<dbReference type="AlphaFoldDB" id="A0A424YJ11"/>
<gene>
    <name evidence="4" type="ORF">D5R97_00275</name>
</gene>
<protein>
    <submittedName>
        <fullName evidence="4">Transcriptional regulator</fullName>
    </submittedName>
</protein>
<evidence type="ECO:0000313" key="4">
    <source>
        <dbReference type="EMBL" id="RQD78509.1"/>
    </source>
</evidence>
<dbReference type="SUPFAM" id="SSF54631">
    <property type="entry name" value="CBS-domain pair"/>
    <property type="match status" value="1"/>
</dbReference>
<name>A0A424YJ11_9FIRM</name>
<evidence type="ECO:0000313" key="5">
    <source>
        <dbReference type="Proteomes" id="UP000285138"/>
    </source>
</evidence>
<dbReference type="InterPro" id="IPR046342">
    <property type="entry name" value="CBS_dom_sf"/>
</dbReference>
<feature type="domain" description="CBS" evidence="3">
    <location>
        <begin position="79"/>
        <end position="136"/>
    </location>
</feature>
<accession>A0A424YJ11</accession>
<dbReference type="SUPFAM" id="SSF46785">
    <property type="entry name" value="Winged helix' DNA-binding domain"/>
    <property type="match status" value="1"/>
</dbReference>
<dbReference type="CDD" id="cd04617">
    <property type="entry name" value="CBS_pair_CcpN"/>
    <property type="match status" value="1"/>
</dbReference>
<dbReference type="PROSITE" id="PS51371">
    <property type="entry name" value="CBS"/>
    <property type="match status" value="2"/>
</dbReference>
<dbReference type="CDD" id="cd00090">
    <property type="entry name" value="HTH_ARSR"/>
    <property type="match status" value="1"/>
</dbReference>
<dbReference type="InterPro" id="IPR036390">
    <property type="entry name" value="WH_DNA-bd_sf"/>
</dbReference>
<dbReference type="Pfam" id="PF00571">
    <property type="entry name" value="CBS"/>
    <property type="match status" value="2"/>
</dbReference>
<keyword evidence="1 2" id="KW-0129">CBS domain</keyword>
<evidence type="ECO:0000256" key="2">
    <source>
        <dbReference type="PROSITE-ProRule" id="PRU00703"/>
    </source>
</evidence>
<dbReference type="InterPro" id="IPR000644">
    <property type="entry name" value="CBS_dom"/>
</dbReference>
<evidence type="ECO:0000259" key="3">
    <source>
        <dbReference type="PROSITE" id="PS51371"/>
    </source>
</evidence>
<dbReference type="Gene3D" id="3.10.580.10">
    <property type="entry name" value="CBS-domain"/>
    <property type="match status" value="1"/>
</dbReference>
<dbReference type="InterPro" id="IPR016842">
    <property type="entry name" value="UCP026546_HTH-CBS"/>
</dbReference>
<feature type="domain" description="CBS" evidence="3">
    <location>
        <begin position="145"/>
        <end position="207"/>
    </location>
</feature>
<dbReference type="SMART" id="SM00116">
    <property type="entry name" value="CBS"/>
    <property type="match status" value="2"/>
</dbReference>
<dbReference type="Proteomes" id="UP000285138">
    <property type="component" value="Unassembled WGS sequence"/>
</dbReference>
<comment type="caution">
    <text evidence="4">The sequence shown here is derived from an EMBL/GenBank/DDBJ whole genome shotgun (WGS) entry which is preliminary data.</text>
</comment>
<dbReference type="InterPro" id="IPR036388">
    <property type="entry name" value="WH-like_DNA-bd_sf"/>
</dbReference>
<organism evidence="4 5">
    <name type="scientific">Candidatus Syntrophonatronum acetioxidans</name>
    <dbReference type="NCBI Taxonomy" id="1795816"/>
    <lineage>
        <taxon>Bacteria</taxon>
        <taxon>Bacillati</taxon>
        <taxon>Bacillota</taxon>
        <taxon>Clostridia</taxon>
        <taxon>Eubacteriales</taxon>
        <taxon>Syntrophomonadaceae</taxon>
        <taxon>Candidatus Syntrophonatronum</taxon>
    </lineage>
</organism>
<reference evidence="4 5" key="1">
    <citation type="submission" date="2018-08" db="EMBL/GenBank/DDBJ databases">
        <title>The metabolism and importance of syntrophic acetate oxidation coupled to methane or sulfide production in haloalkaline environments.</title>
        <authorList>
            <person name="Timmers P.H.A."/>
            <person name="Vavourakis C.D."/>
            <person name="Sorokin D.Y."/>
            <person name="Sinninghe Damste J.S."/>
            <person name="Muyzer G."/>
            <person name="Stams A.J.M."/>
            <person name="Plugge C.M."/>
        </authorList>
    </citation>
    <scope>NUCLEOTIDE SEQUENCE [LARGE SCALE GENOMIC DNA]</scope>
    <source>
        <strain evidence="4">MSAO_Bac1</strain>
    </source>
</reference>